<keyword evidence="2" id="KW-0328">Glycosyltransferase</keyword>
<gene>
    <name evidence="5" type="ORF">EHS25_002416</name>
</gene>
<keyword evidence="6" id="KW-1185">Reference proteome</keyword>
<feature type="transmembrane region" description="Helical" evidence="4">
    <location>
        <begin position="15"/>
        <end position="34"/>
    </location>
</feature>
<dbReference type="OrthoDB" id="2594328at2759"/>
<evidence type="ECO:0000256" key="4">
    <source>
        <dbReference type="SAM" id="Phobius"/>
    </source>
</evidence>
<keyword evidence="3" id="KW-0808">Transferase</keyword>
<dbReference type="STRING" id="1890683.A0A427YEB5"/>
<accession>A0A427YEB5</accession>
<dbReference type="InterPro" id="IPR008630">
    <property type="entry name" value="Glyco_trans_34"/>
</dbReference>
<name>A0A427YEB5_9TREE</name>
<dbReference type="Gene3D" id="3.90.550.10">
    <property type="entry name" value="Spore Coat Polysaccharide Biosynthesis Protein SpsA, Chain A"/>
    <property type="match status" value="1"/>
</dbReference>
<dbReference type="InterPro" id="IPR029044">
    <property type="entry name" value="Nucleotide-diphossugar_trans"/>
</dbReference>
<dbReference type="GO" id="GO:0016757">
    <property type="term" value="F:glycosyltransferase activity"/>
    <property type="evidence" value="ECO:0007669"/>
    <property type="project" value="UniProtKB-KW"/>
</dbReference>
<keyword evidence="4" id="KW-0812">Transmembrane</keyword>
<dbReference type="PANTHER" id="PTHR31306">
    <property type="entry name" value="ALPHA-1,6-MANNOSYLTRANSFERASE MNN11-RELATED"/>
    <property type="match status" value="1"/>
</dbReference>
<dbReference type="GO" id="GO:0000139">
    <property type="term" value="C:Golgi membrane"/>
    <property type="evidence" value="ECO:0007669"/>
    <property type="project" value="TreeGrafter"/>
</dbReference>
<comment type="caution">
    <text evidence="5">The sequence shown here is derived from an EMBL/GenBank/DDBJ whole genome shotgun (WGS) entry which is preliminary data.</text>
</comment>
<dbReference type="PANTHER" id="PTHR31306:SF8">
    <property type="entry name" value="GLYCOSYLTRANSFERASE FAMILY 34 PROTEIN"/>
    <property type="match status" value="1"/>
</dbReference>
<dbReference type="GO" id="GO:0006487">
    <property type="term" value="P:protein N-linked glycosylation"/>
    <property type="evidence" value="ECO:0007669"/>
    <property type="project" value="TreeGrafter"/>
</dbReference>
<evidence type="ECO:0000256" key="2">
    <source>
        <dbReference type="ARBA" id="ARBA00022676"/>
    </source>
</evidence>
<keyword evidence="4" id="KW-0472">Membrane</keyword>
<evidence type="ECO:0000313" key="5">
    <source>
        <dbReference type="EMBL" id="RSH89304.1"/>
    </source>
</evidence>
<evidence type="ECO:0000313" key="6">
    <source>
        <dbReference type="Proteomes" id="UP000279259"/>
    </source>
</evidence>
<comment type="similarity">
    <text evidence="1">Belongs to the glycosyltransferase 34 family.</text>
</comment>
<reference evidence="5 6" key="1">
    <citation type="submission" date="2018-11" db="EMBL/GenBank/DDBJ databases">
        <title>Genome sequence of Saitozyma podzolica DSM 27192.</title>
        <authorList>
            <person name="Aliyu H."/>
            <person name="Gorte O."/>
            <person name="Ochsenreither K."/>
        </authorList>
    </citation>
    <scope>NUCLEOTIDE SEQUENCE [LARGE SCALE GENOMIC DNA]</scope>
    <source>
        <strain evidence="5 6">DSM 27192</strain>
    </source>
</reference>
<proteinExistence type="inferred from homology"/>
<sequence>MGVSTVIPASHRKTAAFIAVWIFLVVVTLTHLAGSGSKLQAYLTGTTTYTPPRILILQQIHSGSAPASKRAYGAAREEPDRQAERQALYEASVSSHRRYAEEWGYEYRLDRREWVSGAGGLHFLNKIYALLDAVVQALGDEQGPEWIMLTDADSLILNPSIPLHALLPPPFSPPSPHAFTPAPLEPPPLILGNQDGNGFNAGVVMFRVDPRLAAFIMSMLAHESELATLHKSHPSDQYLFGYTIQLEENKDVADAFYEIPMMWINEYWLDNDEGSQRLDGVGWTPQLQVHLCNGRWWWSTPDWREKIVGHANALYEEANLLGQGNIRSGLESMEDGQKTEYAVRRWWRKGNSGIKQITFTET</sequence>
<dbReference type="EMBL" id="RSCD01000014">
    <property type="protein sequence ID" value="RSH89304.1"/>
    <property type="molecule type" value="Genomic_DNA"/>
</dbReference>
<keyword evidence="4" id="KW-1133">Transmembrane helix</keyword>
<organism evidence="5 6">
    <name type="scientific">Saitozyma podzolica</name>
    <dbReference type="NCBI Taxonomy" id="1890683"/>
    <lineage>
        <taxon>Eukaryota</taxon>
        <taxon>Fungi</taxon>
        <taxon>Dikarya</taxon>
        <taxon>Basidiomycota</taxon>
        <taxon>Agaricomycotina</taxon>
        <taxon>Tremellomycetes</taxon>
        <taxon>Tremellales</taxon>
        <taxon>Trimorphomycetaceae</taxon>
        <taxon>Saitozyma</taxon>
    </lineage>
</organism>
<dbReference type="AlphaFoldDB" id="A0A427YEB5"/>
<evidence type="ECO:0008006" key="7">
    <source>
        <dbReference type="Google" id="ProtNLM"/>
    </source>
</evidence>
<evidence type="ECO:0000256" key="3">
    <source>
        <dbReference type="ARBA" id="ARBA00022679"/>
    </source>
</evidence>
<evidence type="ECO:0000256" key="1">
    <source>
        <dbReference type="ARBA" id="ARBA00005664"/>
    </source>
</evidence>
<protein>
    <recommendedName>
        <fullName evidence="7">Glycosyltransferase family 34 protein</fullName>
    </recommendedName>
</protein>
<dbReference type="Proteomes" id="UP000279259">
    <property type="component" value="Unassembled WGS sequence"/>
</dbReference>